<dbReference type="Gene3D" id="2.120.10.80">
    <property type="entry name" value="Kelch-type beta propeller"/>
    <property type="match status" value="1"/>
</dbReference>
<evidence type="ECO:0000256" key="1">
    <source>
        <dbReference type="ARBA" id="ARBA00022441"/>
    </source>
</evidence>
<dbReference type="EMBL" id="GIBP01001640">
    <property type="protein sequence ID" value="NDV30609.1"/>
    <property type="molecule type" value="Transcribed_RNA"/>
</dbReference>
<dbReference type="PANTHER" id="PTHR46093:SF18">
    <property type="entry name" value="FIBRONECTIN TYPE-III DOMAIN-CONTAINING PROTEIN"/>
    <property type="match status" value="1"/>
</dbReference>
<dbReference type="InterPro" id="IPR015915">
    <property type="entry name" value="Kelch-typ_b-propeller"/>
</dbReference>
<reference evidence="3" key="1">
    <citation type="journal article" date="2020" name="J. Eukaryot. Microbiol.">
        <title>De novo Sequencing, Assembly and Annotation of the Transcriptome for the Free-Living Testate Amoeba Arcella intermedia.</title>
        <authorList>
            <person name="Ribeiro G.M."/>
            <person name="Porfirio-Sousa A.L."/>
            <person name="Maurer-Alcala X.X."/>
            <person name="Katz L.A."/>
            <person name="Lahr D.J.G."/>
        </authorList>
    </citation>
    <scope>NUCLEOTIDE SEQUENCE</scope>
</reference>
<dbReference type="PANTHER" id="PTHR46093">
    <property type="entry name" value="ACYL-COA-BINDING DOMAIN-CONTAINING PROTEIN 5"/>
    <property type="match status" value="1"/>
</dbReference>
<name>A0A6B2L104_9EUKA</name>
<evidence type="ECO:0008006" key="4">
    <source>
        <dbReference type="Google" id="ProtNLM"/>
    </source>
</evidence>
<protein>
    <recommendedName>
        <fullName evidence="4">BTB domain-containing protein</fullName>
    </recommendedName>
</protein>
<keyword evidence="2" id="KW-0677">Repeat</keyword>
<keyword evidence="1" id="KW-0880">Kelch repeat</keyword>
<dbReference type="AlphaFoldDB" id="A0A6B2L104"/>
<proteinExistence type="predicted"/>
<dbReference type="SUPFAM" id="SSF117281">
    <property type="entry name" value="Kelch motif"/>
    <property type="match status" value="1"/>
</dbReference>
<evidence type="ECO:0000256" key="2">
    <source>
        <dbReference type="ARBA" id="ARBA00022737"/>
    </source>
</evidence>
<evidence type="ECO:0000313" key="3">
    <source>
        <dbReference type="EMBL" id="NDV30609.1"/>
    </source>
</evidence>
<dbReference type="Pfam" id="PF24681">
    <property type="entry name" value="Kelch_KLHDC2_KLHL20_DRC7"/>
    <property type="match status" value="1"/>
</dbReference>
<organism evidence="3">
    <name type="scientific">Arcella intermedia</name>
    <dbReference type="NCBI Taxonomy" id="1963864"/>
    <lineage>
        <taxon>Eukaryota</taxon>
        <taxon>Amoebozoa</taxon>
        <taxon>Tubulinea</taxon>
        <taxon>Elardia</taxon>
        <taxon>Arcellinida</taxon>
        <taxon>Sphaerothecina</taxon>
        <taxon>Arcellidae</taxon>
        <taxon>Arcella</taxon>
    </lineage>
</organism>
<sequence>MYTIGGVDVFGKYLENTLRYDLETHTWLEPLTWGKDVSYPQNNFHATVQKSDGTALVFGGKSNGYSSNLWSFDLENLSWSLLQTTGDVPAGRYGHTMVINEKNTKVYLFGGYDNDLGLNNDLYELDITTMRWTYLKCAVGQDMPEPRYGHYSVLIKDRKGNLQILVYGGRRSNGVLDDLWIYDIKSGKWFELNVTGEKPPGRYGFGAFVADRELFILGGFDGKTVVFDDLWAINFKSSKRTWRNAGKQGFIERYYQTINLTPQGIVIFGGRRADHTLCLYIQQGINRGKKFELRNDIKKLTLVPELANEGILSSWLKEICDLRQPREVPEKLKPFVKKYNEKFQSLYWFQQNLIKYAVDVGFFHDMEVKLLDSIETAHSFYLLLNVDLIPNTTKNDIETSLQTSKPLPLPFTKDEWTLLKQYFYTRTIHITDNNNIQLLVLAAKHKMDMLLQLSCKYLFYQSDILHTMQIGLEHNIEPVMAYAVWCMKCNYTLVRDDPRFLGLPEKVKEEVKDNFWPGLEYQKELAAWRAEQEKNNSKNCLVQ</sequence>
<accession>A0A6B2L104</accession>